<dbReference type="InterPro" id="IPR027038">
    <property type="entry name" value="RanGap"/>
</dbReference>
<dbReference type="EMBL" id="CDMZ01000239">
    <property type="protein sequence ID" value="CEM09887.1"/>
    <property type="molecule type" value="Genomic_DNA"/>
</dbReference>
<dbReference type="InterPro" id="IPR001611">
    <property type="entry name" value="Leu-rich_rpt"/>
</dbReference>
<dbReference type="PANTHER" id="PTHR24113:SF12">
    <property type="entry name" value="RAN GTPASE-ACTIVATING PROTEIN 1"/>
    <property type="match status" value="1"/>
</dbReference>
<reference evidence="5" key="1">
    <citation type="submission" date="2014-11" db="EMBL/GenBank/DDBJ databases">
        <authorList>
            <person name="Otto D Thomas"/>
            <person name="Naeem Raeece"/>
        </authorList>
    </citation>
    <scope>NUCLEOTIDE SEQUENCE</scope>
</reference>
<dbReference type="GO" id="GO:0005634">
    <property type="term" value="C:nucleus"/>
    <property type="evidence" value="ECO:0007669"/>
    <property type="project" value="TreeGrafter"/>
</dbReference>
<dbReference type="Pfam" id="PF13516">
    <property type="entry name" value="LRR_6"/>
    <property type="match status" value="1"/>
</dbReference>
<evidence type="ECO:0000313" key="5">
    <source>
        <dbReference type="EMBL" id="CEM09887.1"/>
    </source>
</evidence>
<keyword evidence="1" id="KW-0343">GTPase activation</keyword>
<dbReference type="AlphaFoldDB" id="A0A0G4FA83"/>
<name>A0A0G4FA83_9ALVE</name>
<dbReference type="GO" id="GO:0005829">
    <property type="term" value="C:cytosol"/>
    <property type="evidence" value="ECO:0007669"/>
    <property type="project" value="TreeGrafter"/>
</dbReference>
<evidence type="ECO:0000256" key="3">
    <source>
        <dbReference type="ARBA" id="ARBA00022737"/>
    </source>
</evidence>
<dbReference type="GO" id="GO:0005096">
    <property type="term" value="F:GTPase activator activity"/>
    <property type="evidence" value="ECO:0007669"/>
    <property type="project" value="UniProtKB-KW"/>
</dbReference>
<dbReference type="GO" id="GO:0031267">
    <property type="term" value="F:small GTPase binding"/>
    <property type="evidence" value="ECO:0007669"/>
    <property type="project" value="TreeGrafter"/>
</dbReference>
<dbReference type="PhylomeDB" id="A0A0G4FA83"/>
<accession>A0A0G4FA83</accession>
<dbReference type="SUPFAM" id="SSF52047">
    <property type="entry name" value="RNI-like"/>
    <property type="match status" value="1"/>
</dbReference>
<proteinExistence type="predicted"/>
<evidence type="ECO:0000256" key="2">
    <source>
        <dbReference type="ARBA" id="ARBA00022614"/>
    </source>
</evidence>
<gene>
    <name evidence="5" type="ORF">Cvel_16022</name>
</gene>
<dbReference type="PANTHER" id="PTHR24113">
    <property type="entry name" value="RAN GTPASE-ACTIVATING PROTEIN 1"/>
    <property type="match status" value="1"/>
</dbReference>
<dbReference type="Gene3D" id="3.80.10.10">
    <property type="entry name" value="Ribonuclease Inhibitor"/>
    <property type="match status" value="1"/>
</dbReference>
<keyword evidence="2" id="KW-0433">Leucine-rich repeat</keyword>
<evidence type="ECO:0000256" key="4">
    <source>
        <dbReference type="SAM" id="MobiDB-lite"/>
    </source>
</evidence>
<dbReference type="GO" id="GO:0048471">
    <property type="term" value="C:perinuclear region of cytoplasm"/>
    <property type="evidence" value="ECO:0007669"/>
    <property type="project" value="TreeGrafter"/>
</dbReference>
<dbReference type="InterPro" id="IPR032675">
    <property type="entry name" value="LRR_dom_sf"/>
</dbReference>
<organism evidence="5">
    <name type="scientific">Chromera velia CCMP2878</name>
    <dbReference type="NCBI Taxonomy" id="1169474"/>
    <lineage>
        <taxon>Eukaryota</taxon>
        <taxon>Sar</taxon>
        <taxon>Alveolata</taxon>
        <taxon>Colpodellida</taxon>
        <taxon>Chromeraceae</taxon>
        <taxon>Chromera</taxon>
    </lineage>
</organism>
<dbReference type="SMART" id="SM00368">
    <property type="entry name" value="LRR_RI"/>
    <property type="match status" value="4"/>
</dbReference>
<dbReference type="GO" id="GO:0006913">
    <property type="term" value="P:nucleocytoplasmic transport"/>
    <property type="evidence" value="ECO:0007669"/>
    <property type="project" value="TreeGrafter"/>
</dbReference>
<dbReference type="Pfam" id="PF00560">
    <property type="entry name" value="LRR_1"/>
    <property type="match status" value="1"/>
</dbReference>
<protein>
    <submittedName>
        <fullName evidence="5">Uncharacterized protein</fullName>
    </submittedName>
</protein>
<sequence length="468" mass="50808">MVEGARNSALPGAIGGENPKSRGNSETGTEETASVDSRDEGLNFFMHRMKLNPQSLSDLATQQESFGLAWLSAFLKTKERNEDKKIPFEFPRGLDLSGVRGLSPEEIYILLNSLPATVEEIKLDSRAVRGRALPLLLNFLKRVAAGREGKAEAPRLKSFTFAENSLGPEEASQVLPLLLPSLEYLCLKGNPLGSEGIRAVAEGVKEGNAASLRVLDLEATGFEKEGLETLCEAMREKYMKVATFNLCGNDIGGLEEMQGLCSVLCVSSLPSLRELLVRKCGLTDEVVKPLTESMGRGDLPNLEVLDLGGNRFVGGFLGDLGGALRVGGVPLLRELRVNDAGNVRPVRRKTLEAFLGALSAPECPPDLRVRGVCLFYPSLNEEEVRALGACRYPSIRTRSLRLSPSQVTPFLQGMNSADKGPKYEMLDLHLCFQENANQELRLVGDAIEGGHFCRVRKLGIDTVAIPVG</sequence>
<feature type="region of interest" description="Disordered" evidence="4">
    <location>
        <begin position="1"/>
        <end position="37"/>
    </location>
</feature>
<feature type="compositionally biased region" description="Polar residues" evidence="4">
    <location>
        <begin position="21"/>
        <end position="35"/>
    </location>
</feature>
<dbReference type="VEuPathDB" id="CryptoDB:Cvel_16022"/>
<keyword evidence="3" id="KW-0677">Repeat</keyword>
<evidence type="ECO:0000256" key="1">
    <source>
        <dbReference type="ARBA" id="ARBA00022468"/>
    </source>
</evidence>